<dbReference type="InterPro" id="IPR008984">
    <property type="entry name" value="SMAD_FHA_dom_sf"/>
</dbReference>
<dbReference type="SUPFAM" id="SSF49879">
    <property type="entry name" value="SMAD/FHA domain"/>
    <property type="match status" value="1"/>
</dbReference>
<evidence type="ECO:0000256" key="1">
    <source>
        <dbReference type="SAM" id="MobiDB-lite"/>
    </source>
</evidence>
<feature type="region of interest" description="Disordered" evidence="1">
    <location>
        <begin position="254"/>
        <end position="279"/>
    </location>
</feature>
<dbReference type="RefSeq" id="WP_214058859.1">
    <property type="nucleotide sequence ID" value="NZ_BAAAHS010000029.1"/>
</dbReference>
<accession>A0ABX8EFU7</accession>
<evidence type="ECO:0008006" key="4">
    <source>
        <dbReference type="Google" id="ProtNLM"/>
    </source>
</evidence>
<dbReference type="Gene3D" id="2.60.200.20">
    <property type="match status" value="1"/>
</dbReference>
<dbReference type="CDD" id="cd00060">
    <property type="entry name" value="FHA"/>
    <property type="match status" value="1"/>
</dbReference>
<keyword evidence="3" id="KW-1185">Reference proteome</keyword>
<organism evidence="2 3">
    <name type="scientific">Nocardioides aquaticus</name>
    <dbReference type="NCBI Taxonomy" id="160826"/>
    <lineage>
        <taxon>Bacteria</taxon>
        <taxon>Bacillati</taxon>
        <taxon>Actinomycetota</taxon>
        <taxon>Actinomycetes</taxon>
        <taxon>Propionibacteriales</taxon>
        <taxon>Nocardioidaceae</taxon>
        <taxon>Nocardioides</taxon>
    </lineage>
</organism>
<name>A0ABX8EFU7_9ACTN</name>
<gene>
    <name evidence="2" type="ORF">ENKNEFLB_01773</name>
</gene>
<sequence length="279" mass="29981">MTLVVGADLRFEIGREDGSAVHGRLRGSGNRLELEVDDPGAFAGRADAPAIRTVAETLARYGMVVRVVSGGQHLVSLGAVKAPWWQRRATGSRRIRVGSLRGALTSARSRARAAEPVLPRNDLVPPLPVWPIAPTFQRNPRVGTGGTHGTGGSPRLVLFKADVVAGERQPIFWLQETTVVGSDPSCDVVLPGLADRQVVIRHSEDDEYVVTTLAGRARVHGAQLDDRVVLRAGARLEVGDHLLVFSRAEHADHGRPFGGRVGGELGRQERQPPRGPTTD</sequence>
<dbReference type="EMBL" id="CP075371">
    <property type="protein sequence ID" value="QVT79392.1"/>
    <property type="molecule type" value="Genomic_DNA"/>
</dbReference>
<protein>
    <recommendedName>
        <fullName evidence="4">FHA domain-containing protein</fullName>
    </recommendedName>
</protein>
<proteinExistence type="predicted"/>
<reference evidence="2 3" key="1">
    <citation type="submission" date="2021-05" db="EMBL/GenBank/DDBJ databases">
        <title>Complete genome of Nocardioides aquaticus KCTC 9944T isolated from meromictic and hypersaline Ekho Lake, Antarctica.</title>
        <authorList>
            <person name="Hwang K."/>
            <person name="Kim K.M."/>
            <person name="Choe H."/>
        </authorList>
    </citation>
    <scope>NUCLEOTIDE SEQUENCE [LARGE SCALE GENOMIC DNA]</scope>
    <source>
        <strain evidence="2 3">KCTC 9944</strain>
    </source>
</reference>
<dbReference type="Proteomes" id="UP000679307">
    <property type="component" value="Chromosome"/>
</dbReference>
<feature type="compositionally biased region" description="Gly residues" evidence="1">
    <location>
        <begin position="256"/>
        <end position="265"/>
    </location>
</feature>
<evidence type="ECO:0000313" key="3">
    <source>
        <dbReference type="Proteomes" id="UP000679307"/>
    </source>
</evidence>
<evidence type="ECO:0000313" key="2">
    <source>
        <dbReference type="EMBL" id="QVT79392.1"/>
    </source>
</evidence>